<keyword evidence="5 6" id="KW-0413">Isomerase</keyword>
<dbReference type="Gene3D" id="3.30.1360.40">
    <property type="match status" value="1"/>
</dbReference>
<dbReference type="EMBL" id="QEWP01000001">
    <property type="protein sequence ID" value="PWE01122.1"/>
    <property type="molecule type" value="Genomic_DNA"/>
</dbReference>
<dbReference type="PANTHER" id="PTHR43493:SF5">
    <property type="entry name" value="DNA GYRASE SUBUNIT A, CHLOROPLASTIC_MITOCHONDRIAL"/>
    <property type="match status" value="1"/>
</dbReference>
<evidence type="ECO:0000256" key="6">
    <source>
        <dbReference type="PROSITE-ProRule" id="PRU01384"/>
    </source>
</evidence>
<evidence type="ECO:0000256" key="7">
    <source>
        <dbReference type="SAM" id="MobiDB-lite"/>
    </source>
</evidence>
<dbReference type="GO" id="GO:0005524">
    <property type="term" value="F:ATP binding"/>
    <property type="evidence" value="ECO:0007669"/>
    <property type="project" value="InterPro"/>
</dbReference>
<feature type="region of interest" description="Disordered" evidence="7">
    <location>
        <begin position="854"/>
        <end position="885"/>
    </location>
</feature>
<feature type="domain" description="Topo IIA-type catalytic" evidence="8">
    <location>
        <begin position="68"/>
        <end position="475"/>
    </location>
</feature>
<evidence type="ECO:0000256" key="1">
    <source>
        <dbReference type="ARBA" id="ARBA00000185"/>
    </source>
</evidence>
<organism evidence="9 10">
    <name type="scientific">Marinilabilia rubra</name>
    <dbReference type="NCBI Taxonomy" id="2162893"/>
    <lineage>
        <taxon>Bacteria</taxon>
        <taxon>Pseudomonadati</taxon>
        <taxon>Bacteroidota</taxon>
        <taxon>Bacteroidia</taxon>
        <taxon>Marinilabiliales</taxon>
        <taxon>Marinilabiliaceae</taxon>
        <taxon>Marinilabilia</taxon>
    </lineage>
</organism>
<dbReference type="NCBIfam" id="NF009397">
    <property type="entry name" value="PRK12758.1"/>
    <property type="match status" value="1"/>
</dbReference>
<comment type="similarity">
    <text evidence="2">Belongs to the type II topoisomerase GyrA/ParC subunit family.</text>
</comment>
<protein>
    <submittedName>
        <fullName evidence="9">DNA gyrase/topoisomerase IV subunit A</fullName>
    </submittedName>
</protein>
<dbReference type="InterPro" id="IPR050220">
    <property type="entry name" value="Type_II_DNA_Topoisomerases"/>
</dbReference>
<dbReference type="Proteomes" id="UP000244956">
    <property type="component" value="Unassembled WGS sequence"/>
</dbReference>
<dbReference type="RefSeq" id="WP_109262577.1">
    <property type="nucleotide sequence ID" value="NZ_QEWP01000001.1"/>
</dbReference>
<dbReference type="Pfam" id="PF00521">
    <property type="entry name" value="DNA_topoisoIV"/>
    <property type="match status" value="1"/>
</dbReference>
<dbReference type="OrthoDB" id="9806486at2"/>
<evidence type="ECO:0000313" key="9">
    <source>
        <dbReference type="EMBL" id="PWE01122.1"/>
    </source>
</evidence>
<dbReference type="GO" id="GO:0005737">
    <property type="term" value="C:cytoplasm"/>
    <property type="evidence" value="ECO:0007669"/>
    <property type="project" value="TreeGrafter"/>
</dbReference>
<comment type="caution">
    <text evidence="9">The sequence shown here is derived from an EMBL/GenBank/DDBJ whole genome shotgun (WGS) entry which is preliminary data.</text>
</comment>
<dbReference type="InterPro" id="IPR002205">
    <property type="entry name" value="Topo_IIA_dom_A"/>
</dbReference>
<evidence type="ECO:0000256" key="5">
    <source>
        <dbReference type="ARBA" id="ARBA00023235"/>
    </source>
</evidence>
<proteinExistence type="inferred from homology"/>
<dbReference type="SUPFAM" id="SSF56719">
    <property type="entry name" value="Type II DNA topoisomerase"/>
    <property type="match status" value="1"/>
</dbReference>
<feature type="compositionally biased region" description="Basic and acidic residues" evidence="7">
    <location>
        <begin position="854"/>
        <end position="863"/>
    </location>
</feature>
<feature type="compositionally biased region" description="Basic and acidic residues" evidence="7">
    <location>
        <begin position="1"/>
        <end position="21"/>
    </location>
</feature>
<dbReference type="NCBIfam" id="NF007209">
    <property type="entry name" value="PRK09631.1"/>
    <property type="match status" value="1"/>
</dbReference>
<keyword evidence="10" id="KW-1185">Reference proteome</keyword>
<keyword evidence="3 6" id="KW-0799">Topoisomerase</keyword>
<feature type="compositionally biased region" description="Acidic residues" evidence="7">
    <location>
        <begin position="864"/>
        <end position="879"/>
    </location>
</feature>
<dbReference type="GO" id="GO:0006265">
    <property type="term" value="P:DNA topological change"/>
    <property type="evidence" value="ECO:0007669"/>
    <property type="project" value="UniProtKB-UniRule"/>
</dbReference>
<evidence type="ECO:0000256" key="2">
    <source>
        <dbReference type="ARBA" id="ARBA00008263"/>
    </source>
</evidence>
<evidence type="ECO:0000259" key="8">
    <source>
        <dbReference type="PROSITE" id="PS52040"/>
    </source>
</evidence>
<accession>A0A2U2BDH9</accession>
<dbReference type="Gene3D" id="1.10.268.10">
    <property type="entry name" value="Topoisomerase, domain 3"/>
    <property type="match status" value="1"/>
</dbReference>
<gene>
    <name evidence="9" type="ORF">DDZ16_01135</name>
</gene>
<feature type="region of interest" description="Disordered" evidence="7">
    <location>
        <begin position="1"/>
        <end position="39"/>
    </location>
</feature>
<dbReference type="SMART" id="SM00434">
    <property type="entry name" value="TOP4c"/>
    <property type="match status" value="1"/>
</dbReference>
<comment type="catalytic activity">
    <reaction evidence="1 6">
        <text>ATP-dependent breakage, passage and rejoining of double-stranded DNA.</text>
        <dbReference type="EC" id="5.6.2.2"/>
    </reaction>
</comment>
<dbReference type="GO" id="GO:0003918">
    <property type="term" value="F:DNA topoisomerase type II (double strand cut, ATP-hydrolyzing) activity"/>
    <property type="evidence" value="ECO:0007669"/>
    <property type="project" value="UniProtKB-EC"/>
</dbReference>
<dbReference type="InterPro" id="IPR013757">
    <property type="entry name" value="Topo_IIA_A_a_sf"/>
</dbReference>
<dbReference type="PROSITE" id="PS52040">
    <property type="entry name" value="TOPO_IIA"/>
    <property type="match status" value="1"/>
</dbReference>
<dbReference type="GO" id="GO:0009330">
    <property type="term" value="C:DNA topoisomerase type II (double strand cut, ATP-hydrolyzing) complex"/>
    <property type="evidence" value="ECO:0007669"/>
    <property type="project" value="TreeGrafter"/>
</dbReference>
<dbReference type="AlphaFoldDB" id="A0A2U2BDH9"/>
<reference evidence="9 10" key="1">
    <citation type="submission" date="2018-05" db="EMBL/GenBank/DDBJ databases">
        <title>Marinilabilia rubrum sp. nov., isolated from saltern sediment.</title>
        <authorList>
            <person name="Zhang R."/>
        </authorList>
    </citation>
    <scope>NUCLEOTIDE SEQUENCE [LARGE SCALE GENOMIC DNA]</scope>
    <source>
        <strain evidence="9 10">WTE16</strain>
    </source>
</reference>
<dbReference type="InterPro" id="IPR013758">
    <property type="entry name" value="Topo_IIA_A/C_ab"/>
</dbReference>
<dbReference type="InterPro" id="IPR013760">
    <property type="entry name" value="Topo_IIA-like_dom_sf"/>
</dbReference>
<dbReference type="Gene3D" id="3.90.199.10">
    <property type="entry name" value="Topoisomerase II, domain 5"/>
    <property type="match status" value="1"/>
</dbReference>
<evidence type="ECO:0000313" key="10">
    <source>
        <dbReference type="Proteomes" id="UP000244956"/>
    </source>
</evidence>
<dbReference type="GO" id="GO:0003677">
    <property type="term" value="F:DNA binding"/>
    <property type="evidence" value="ECO:0007669"/>
    <property type="project" value="UniProtKB-UniRule"/>
</dbReference>
<feature type="active site" description="O-(5'-phospho-DNA)-tyrosine intermediate" evidence="6">
    <location>
        <position position="149"/>
    </location>
</feature>
<evidence type="ECO:0000256" key="4">
    <source>
        <dbReference type="ARBA" id="ARBA00023125"/>
    </source>
</evidence>
<evidence type="ECO:0000256" key="3">
    <source>
        <dbReference type="ARBA" id="ARBA00023029"/>
    </source>
</evidence>
<name>A0A2U2BDH9_9BACT</name>
<dbReference type="PANTHER" id="PTHR43493">
    <property type="entry name" value="DNA GYRASE/TOPOISOMERASE SUBUNIT A"/>
    <property type="match status" value="1"/>
</dbReference>
<keyword evidence="4 6" id="KW-0238">DNA-binding</keyword>
<sequence length="885" mass="101754">MSNDNENKYPETPDDPGKDNSEEITPGNEPKTAGGDHQHEQVRITPLQGMYRSWFLDYASYVILERAVPHINDGLKPVQRRILHAMRKMEDGRYNKVANIIGYTMQYHPHGDASIGDALVQMGQKNLLIDPQGNWGNVFTGDSSAAPRYIEARLTKFAQDVVFNPKTTEWKTSYDGRNQEPVTLPVKFPLLLAQGVEGIAVGLASKILPHNIAELIDASISYLKNQPFELFPDFPTGGMMDVSRYNDGLRGGAVRVRAKITKLDNKTLIISDIPFGRNTSSLIESILRANEKGKIKIKKIDDNTAEKVEIQVHLPANTSPDKTIDALYAFTDCELSISPNSCVIRDEKPAFLPVSTILKSNTDHTVHLLTRELEIRKGELEESWHMSSLEKIFIENKIYQRIEDCETYEAIIKTIDHGLEPFKNLLRRKVTRDDIIKLTEIRIKRISKFDAKKADEYIASLEEELEQVEYYLNNIIPYSIDYYKALKKKYSPKYPRMTEIRNFENIEASKVVVKNEKLYINREDGFIGTALKKDEFVCNCSDIDDIIIFYKNGKYLITKVQEKAFVGKDIIHIAVFKRNDNRTIYNAIYRDGKQGNTYVKRFAVTGVTRDKEYDLTKGTKDSQVLYFSANPNGEAEVLKITLKPRARLRNQIFEFDMAEQAIKGRGAQGNILTKYAIHKIVLKKKGESTLGGRKIWFEPEILRLNVDGRGKYLGEFHSDDQILVMTRDGYFFQTNYDLANHYEDNILYIEKFDQDAVWSAVYYDADQDYYYLKRFQAESVSKPQRFIGDNPKSYLVRLMHVDYPRLELKFGGEDKDREKMIVEVAEFINVKGYKAKGKRLTTYQVHKIMELEPLIKDEPKAEEPDGDNADPDREEDDDTNQMSIF</sequence>